<dbReference type="GO" id="GO:0070478">
    <property type="term" value="P:nuclear-transcribed mRNA catabolic process, 3'-5' exonucleolytic nonsense-mediated decay"/>
    <property type="evidence" value="ECO:0007669"/>
    <property type="project" value="TreeGrafter"/>
</dbReference>
<dbReference type="Pfam" id="PF00270">
    <property type="entry name" value="DEAD"/>
    <property type="match status" value="1"/>
</dbReference>
<reference evidence="7" key="1">
    <citation type="submission" date="2020-05" db="EMBL/GenBank/DDBJ databases">
        <authorList>
            <person name="Chiriac C."/>
            <person name="Salcher M."/>
            <person name="Ghai R."/>
            <person name="Kavagutti S V."/>
        </authorList>
    </citation>
    <scope>NUCLEOTIDE SEQUENCE</scope>
</reference>
<organism evidence="7">
    <name type="scientific">freshwater metagenome</name>
    <dbReference type="NCBI Taxonomy" id="449393"/>
    <lineage>
        <taxon>unclassified sequences</taxon>
        <taxon>metagenomes</taxon>
        <taxon>ecological metagenomes</taxon>
    </lineage>
</organism>
<dbReference type="PROSITE" id="PS51194">
    <property type="entry name" value="HELICASE_CTER"/>
    <property type="match status" value="1"/>
</dbReference>
<evidence type="ECO:0000256" key="4">
    <source>
        <dbReference type="ARBA" id="ARBA00022840"/>
    </source>
</evidence>
<dbReference type="Gene3D" id="3.40.50.300">
    <property type="entry name" value="P-loop containing nucleotide triphosphate hydrolases"/>
    <property type="match status" value="2"/>
</dbReference>
<dbReference type="PROSITE" id="PS51192">
    <property type="entry name" value="HELICASE_ATP_BIND_1"/>
    <property type="match status" value="1"/>
</dbReference>
<gene>
    <name evidence="7" type="ORF">UFOPK2366_00941</name>
</gene>
<dbReference type="PANTHER" id="PTHR12131:SF1">
    <property type="entry name" value="ATP-DEPENDENT RNA HELICASE SUPV3L1, MITOCHONDRIAL-RELATED"/>
    <property type="match status" value="1"/>
</dbReference>
<dbReference type="InterPro" id="IPR014001">
    <property type="entry name" value="Helicase_ATP-bd"/>
</dbReference>
<evidence type="ECO:0000259" key="5">
    <source>
        <dbReference type="PROSITE" id="PS51192"/>
    </source>
</evidence>
<evidence type="ECO:0000256" key="1">
    <source>
        <dbReference type="ARBA" id="ARBA00022741"/>
    </source>
</evidence>
<dbReference type="PANTHER" id="PTHR12131">
    <property type="entry name" value="ATP-DEPENDENT RNA AND DNA HELICASE"/>
    <property type="match status" value="1"/>
</dbReference>
<dbReference type="EMBL" id="CAEZXM010000158">
    <property type="protein sequence ID" value="CAB4694718.1"/>
    <property type="molecule type" value="Genomic_DNA"/>
</dbReference>
<dbReference type="Pfam" id="PF08148">
    <property type="entry name" value="DSHCT"/>
    <property type="match status" value="1"/>
</dbReference>
<dbReference type="GO" id="GO:0005524">
    <property type="term" value="F:ATP binding"/>
    <property type="evidence" value="ECO:0007669"/>
    <property type="project" value="UniProtKB-KW"/>
</dbReference>
<dbReference type="InterPro" id="IPR011545">
    <property type="entry name" value="DEAD/DEAH_box_helicase_dom"/>
</dbReference>
<keyword evidence="2" id="KW-0378">Hydrolase</keyword>
<dbReference type="AlphaFoldDB" id="A0A6J6PE31"/>
<dbReference type="SMART" id="SM01142">
    <property type="entry name" value="DSHCT"/>
    <property type="match status" value="1"/>
</dbReference>
<evidence type="ECO:0000313" key="7">
    <source>
        <dbReference type="EMBL" id="CAB4694718.1"/>
    </source>
</evidence>
<feature type="domain" description="Helicase C-terminal" evidence="6">
    <location>
        <begin position="252"/>
        <end position="455"/>
    </location>
</feature>
<dbReference type="InterPro" id="IPR005824">
    <property type="entry name" value="KOW"/>
</dbReference>
<dbReference type="SMART" id="SM00487">
    <property type="entry name" value="DEXDc"/>
    <property type="match status" value="1"/>
</dbReference>
<dbReference type="GO" id="GO:0016787">
    <property type="term" value="F:hydrolase activity"/>
    <property type="evidence" value="ECO:0007669"/>
    <property type="project" value="UniProtKB-KW"/>
</dbReference>
<evidence type="ECO:0000256" key="2">
    <source>
        <dbReference type="ARBA" id="ARBA00022801"/>
    </source>
</evidence>
<keyword evidence="3" id="KW-0347">Helicase</keyword>
<evidence type="ECO:0000259" key="6">
    <source>
        <dbReference type="PROSITE" id="PS51194"/>
    </source>
</evidence>
<name>A0A6J6PE31_9ZZZZ</name>
<sequence length="890" mass="97781">MRADRAELIAHYTFPLDRFQLQAMDALDDGQSVLVAAPTGSGKTVVAEYGIETAIRAGKRAFYTAPIKALSNQKFHDLVGIYGAERVGLLTGDNAINGDAAIVVMTTEVLRNMIYGRSGALDDLAVVVLDEVHFLQDTYRGPVWEEVIIHLPERVQLVCLSATVSNATELTEWISTVRGPTTAVLEDTRPVQLENLFMVGDRSSEKIHLLPTLVNDRPNAVAMRLTEEGTNQWKGGRGRGSRHGTRRLYPPSRVEVVDRLEQERMLPAIYFIFSRNQCDEAAKTCLAAGIRLTTGEQRDRIHEIAEARLAGIEADDLAVLGYSQFLAQLEAGIAAHHAGMVPPFKEVVEACFSEGLIKIVFATETLAVGINMPARTVVIDKLTKFTGEHHATLTAGEYTQLTGRAGRRGIDEYGQAIVLWTPFTPFEQIAGIAASRWFHLNSAFRPTYNMAANLVRTYSSEQAHHLLNLSFAQYQADGDVVRLETKLSRRQAQLAELTEQATSPFGDIDDYRTQLREANKPAAYAPGRDDPIDLAIMKLRPGDVVYINKGKYAGRAAVISTANRKGGTRLSVITSRHDLLMLSGTDFESPPAVLGSIDMPADFAPHRNDFQREVAARLDKAKLKAQPQGRRIPVVSLDGYHPVEDDPDLKARLKAAAQAERVARDVEEIRTRVKGRGQSIARDFDRVLGILSAWGYIDGWTLTEAGQMLARTFHESDLLIVETLRQGLLDDLDPATLAGLVSVFVYEHRSSEEPPLAWFPNASVRKRWLQIASLSSDLREIEEEDGLILHRPPDATFLAIAFAWAAGEGFAEVVEAEELSGGDFVRTIKQLIDLLRQLAIVAPVAATRRSAEKAAEALFRGVVAASSAVEIETDVPSVAPSDMLSEVVGE</sequence>
<dbReference type="Gene3D" id="1.10.3380.30">
    <property type="match status" value="1"/>
</dbReference>
<dbReference type="Pfam" id="PF26090">
    <property type="entry name" value="SH3_HelY"/>
    <property type="match status" value="1"/>
</dbReference>
<dbReference type="GO" id="GO:0004386">
    <property type="term" value="F:helicase activity"/>
    <property type="evidence" value="ECO:0007669"/>
    <property type="project" value="UniProtKB-KW"/>
</dbReference>
<protein>
    <submittedName>
        <fullName evidence="7">Unannotated protein</fullName>
    </submittedName>
</protein>
<dbReference type="SUPFAM" id="SSF52540">
    <property type="entry name" value="P-loop containing nucleoside triphosphate hydrolases"/>
    <property type="match status" value="1"/>
</dbReference>
<keyword evidence="1" id="KW-0547">Nucleotide-binding</keyword>
<feature type="domain" description="Helicase ATP-binding" evidence="5">
    <location>
        <begin position="24"/>
        <end position="182"/>
    </location>
</feature>
<dbReference type="InterPro" id="IPR050699">
    <property type="entry name" value="RNA-DNA_Helicase"/>
</dbReference>
<dbReference type="GO" id="GO:0003676">
    <property type="term" value="F:nucleic acid binding"/>
    <property type="evidence" value="ECO:0007669"/>
    <property type="project" value="InterPro"/>
</dbReference>
<dbReference type="CDD" id="cd18795">
    <property type="entry name" value="SF2_C_Ski2"/>
    <property type="match status" value="1"/>
</dbReference>
<dbReference type="GO" id="GO:0055087">
    <property type="term" value="C:Ski complex"/>
    <property type="evidence" value="ECO:0007669"/>
    <property type="project" value="TreeGrafter"/>
</dbReference>
<dbReference type="InterPro" id="IPR027417">
    <property type="entry name" value="P-loop_NTPase"/>
</dbReference>
<keyword evidence="4" id="KW-0067">ATP-binding</keyword>
<dbReference type="InterPro" id="IPR001650">
    <property type="entry name" value="Helicase_C-like"/>
</dbReference>
<dbReference type="SMART" id="SM00739">
    <property type="entry name" value="KOW"/>
    <property type="match status" value="1"/>
</dbReference>
<dbReference type="InterPro" id="IPR012961">
    <property type="entry name" value="Ski2/MTR4_C"/>
</dbReference>
<dbReference type="SMART" id="SM00490">
    <property type="entry name" value="HELICc"/>
    <property type="match status" value="1"/>
</dbReference>
<evidence type="ECO:0000256" key="3">
    <source>
        <dbReference type="ARBA" id="ARBA00022806"/>
    </source>
</evidence>
<proteinExistence type="predicted"/>
<accession>A0A6J6PE31</accession>
<dbReference type="Pfam" id="PF00271">
    <property type="entry name" value="Helicase_C"/>
    <property type="match status" value="1"/>
</dbReference>
<dbReference type="InterPro" id="IPR058621">
    <property type="entry name" value="SH3_HelY"/>
</dbReference>